<evidence type="ECO:0000256" key="1">
    <source>
        <dbReference type="SAM" id="MobiDB-lite"/>
    </source>
</evidence>
<reference evidence="3" key="1">
    <citation type="submission" date="2016-11" db="EMBL/GenBank/DDBJ databases">
        <authorList>
            <person name="Varghese N."/>
            <person name="Submissions S."/>
        </authorList>
    </citation>
    <scope>NUCLEOTIDE SEQUENCE [LARGE SCALE GENOMIC DNA]</scope>
    <source>
        <strain evidence="3">DSM 29326</strain>
    </source>
</reference>
<feature type="compositionally biased region" description="Gly residues" evidence="1">
    <location>
        <begin position="135"/>
        <end position="145"/>
    </location>
</feature>
<sequence>MGMTWITRLAAGARVPVFIAMGDGAPAAALTLSRHPGLSVVDTPRAASILLVAGQMPDALIPYLHRLHDQLPHPRATLLWQSPPIPSLPDAIAVDADDDIGRAVADVFAAVLEGKRASAPDILPDAPPSEWRGVGPHGQGGKGMMGGTPYGRPMAMTDDDIRDRLALDSYTAAFGPFLPFFPPGLVLTLTLQGDVIQKVVVTHPPFDHDGSPLATLLNLLGLPALATRSLGDRADDPVLRRLIQLSGARFAIPSGLGRLPDGSDVRTRFDRMTGAAPDAASQDAGDTTLEHLLVGLEWHAAMLVLCSLDPATLRDICKNSDTGDQDETQGESESEMHAGHMS</sequence>
<dbReference type="AlphaFoldDB" id="A0A1M5ES86"/>
<feature type="compositionally biased region" description="Acidic residues" evidence="1">
    <location>
        <begin position="323"/>
        <end position="333"/>
    </location>
</feature>
<dbReference type="SUPFAM" id="SSF56770">
    <property type="entry name" value="HydA/Nqo6-like"/>
    <property type="match status" value="1"/>
</dbReference>
<accession>A0A1M5ES86</accession>
<organism evidence="2 3">
    <name type="scientific">Loktanella atrilutea</name>
    <dbReference type="NCBI Taxonomy" id="366533"/>
    <lineage>
        <taxon>Bacteria</taxon>
        <taxon>Pseudomonadati</taxon>
        <taxon>Pseudomonadota</taxon>
        <taxon>Alphaproteobacteria</taxon>
        <taxon>Rhodobacterales</taxon>
        <taxon>Roseobacteraceae</taxon>
        <taxon>Loktanella</taxon>
    </lineage>
</organism>
<name>A0A1M5ES86_LOKAT</name>
<gene>
    <name evidence="2" type="ORF">SAMN05444339_11441</name>
</gene>
<protein>
    <submittedName>
        <fullName evidence="2">Uncharacterized protein</fullName>
    </submittedName>
</protein>
<keyword evidence="3" id="KW-1185">Reference proteome</keyword>
<evidence type="ECO:0000313" key="3">
    <source>
        <dbReference type="Proteomes" id="UP000183987"/>
    </source>
</evidence>
<dbReference type="STRING" id="366533.SAMN05444339_11441"/>
<dbReference type="Proteomes" id="UP000183987">
    <property type="component" value="Unassembled WGS sequence"/>
</dbReference>
<evidence type="ECO:0000313" key="2">
    <source>
        <dbReference type="EMBL" id="SHF82004.1"/>
    </source>
</evidence>
<proteinExistence type="predicted"/>
<feature type="region of interest" description="Disordered" evidence="1">
    <location>
        <begin position="121"/>
        <end position="145"/>
    </location>
</feature>
<dbReference type="EMBL" id="FQUE01000014">
    <property type="protein sequence ID" value="SHF82004.1"/>
    <property type="molecule type" value="Genomic_DNA"/>
</dbReference>
<feature type="region of interest" description="Disordered" evidence="1">
    <location>
        <begin position="319"/>
        <end position="342"/>
    </location>
</feature>